<keyword evidence="1" id="KW-0472">Membrane</keyword>
<dbReference type="RefSeq" id="WP_015063949.1">
    <property type="nucleotide sequence ID" value="NC_019382.1"/>
</dbReference>
<feature type="transmembrane region" description="Helical" evidence="1">
    <location>
        <begin position="20"/>
        <end position="41"/>
    </location>
</feature>
<dbReference type="InterPro" id="IPR012902">
    <property type="entry name" value="N_methyl_site"/>
</dbReference>
<keyword evidence="1" id="KW-0812">Transmembrane</keyword>
<evidence type="ECO:0000313" key="4">
    <source>
        <dbReference type="Proteomes" id="UP000007564"/>
    </source>
</evidence>
<evidence type="ECO:0000256" key="1">
    <source>
        <dbReference type="SAM" id="Phobius"/>
    </source>
</evidence>
<dbReference type="Gene3D" id="3.30.1690.10">
    <property type="entry name" value="TcpA-like pilin"/>
    <property type="match status" value="1"/>
</dbReference>
<dbReference type="HOGENOM" id="CLU_119520_0_0_4"/>
<dbReference type="KEGG" id="bbh:BN112_0995"/>
<evidence type="ECO:0000259" key="2">
    <source>
        <dbReference type="Pfam" id="PF08805"/>
    </source>
</evidence>
<dbReference type="Proteomes" id="UP000007564">
    <property type="component" value="Chromosome"/>
</dbReference>
<name>A0A0C6P3R5_BORBO</name>
<evidence type="ECO:0000313" key="3">
    <source>
        <dbReference type="EMBL" id="CCJ52913.1"/>
    </source>
</evidence>
<gene>
    <name evidence="3" type="ORF">BN112_0995</name>
</gene>
<accession>A0A0C6P3R5</accession>
<organism evidence="3 4">
    <name type="scientific">Bordetella bronchiseptica 253</name>
    <dbReference type="NCBI Taxonomy" id="568707"/>
    <lineage>
        <taxon>Bacteria</taxon>
        <taxon>Pseudomonadati</taxon>
        <taxon>Pseudomonadota</taxon>
        <taxon>Betaproteobacteria</taxon>
        <taxon>Burkholderiales</taxon>
        <taxon>Alcaligenaceae</taxon>
        <taxon>Bordetella</taxon>
    </lineage>
</organism>
<proteinExistence type="predicted"/>
<dbReference type="PROSITE" id="PS00409">
    <property type="entry name" value="PROKAR_NTER_METHYL"/>
    <property type="match status" value="1"/>
</dbReference>
<dbReference type="EMBL" id="HE965806">
    <property type="protein sequence ID" value="CCJ52913.1"/>
    <property type="molecule type" value="Genomic_DNA"/>
</dbReference>
<keyword evidence="1" id="KW-1133">Transmembrane helix</keyword>
<reference evidence="3 4" key="1">
    <citation type="journal article" date="2012" name="BMC Genomics">
        <title>Comparative genomics of the classical Bordetella subspecies: the evolution and exchange of virulence-associated diversity amongst closely related pathogens.</title>
        <authorList>
            <person name="Park J."/>
            <person name="Zhang Y."/>
            <person name="Buboltz A.M."/>
            <person name="Zhang X."/>
            <person name="Schuster S.C."/>
            <person name="Ahuja U."/>
            <person name="Liu M."/>
            <person name="Miller J.F."/>
            <person name="Sebaihia M."/>
            <person name="Bentley S.D."/>
            <person name="Parkhill J."/>
            <person name="Harvill E.T."/>
        </authorList>
    </citation>
    <scope>NUCLEOTIDE SEQUENCE [LARGE SCALE GENOMIC DNA]</scope>
    <source>
        <strain evidence="3 4">253</strain>
    </source>
</reference>
<dbReference type="Pfam" id="PF08805">
    <property type="entry name" value="PilS"/>
    <property type="match status" value="1"/>
</dbReference>
<dbReference type="OrthoDB" id="8683788at2"/>
<dbReference type="NCBIfam" id="TIGR02532">
    <property type="entry name" value="IV_pilin_GFxxxE"/>
    <property type="match status" value="1"/>
</dbReference>
<dbReference type="SUPFAM" id="SSF54523">
    <property type="entry name" value="Pili subunits"/>
    <property type="match status" value="1"/>
</dbReference>
<dbReference type="AlphaFoldDB" id="A0A0C6P3R5"/>
<dbReference type="InterPro" id="IPR045584">
    <property type="entry name" value="Pilin-like"/>
</dbReference>
<feature type="domain" description="Type 4 secretion system PilS N-terminal" evidence="2">
    <location>
        <begin position="112"/>
        <end position="200"/>
    </location>
</feature>
<protein>
    <submittedName>
        <fullName evidence="3">Putative fimbrial protein</fullName>
    </submittedName>
</protein>
<sequence>MSHTIPSGRQAGFSLVEVSIVTAIVLLVAIIGIPAIGSYVIESKVPRVGEELQRFVARTKANAQGDGAAPYTGIGTASLAHALRDSSVVSVRGEGAGATVAHGLGGQGVGANGVISVAPAAPGGAPPGSAFTLTLTNVNDAACPALASVMQRVSDMIAVQGKAGPVVVKNALAVPALPYRAQAAQAQCVAGDRNTFVFTAR</sequence>
<dbReference type="InterPro" id="IPR014911">
    <property type="entry name" value="PilS_N"/>
</dbReference>